<keyword evidence="2" id="KW-1185">Reference proteome</keyword>
<evidence type="ECO:0000313" key="2">
    <source>
        <dbReference type="Proteomes" id="UP001281410"/>
    </source>
</evidence>
<dbReference type="EMBL" id="JANJYJ010000004">
    <property type="protein sequence ID" value="KAK3218363.1"/>
    <property type="molecule type" value="Genomic_DNA"/>
</dbReference>
<dbReference type="Proteomes" id="UP001281410">
    <property type="component" value="Unassembled WGS sequence"/>
</dbReference>
<organism evidence="1 2">
    <name type="scientific">Dipteronia sinensis</name>
    <dbReference type="NCBI Taxonomy" id="43782"/>
    <lineage>
        <taxon>Eukaryota</taxon>
        <taxon>Viridiplantae</taxon>
        <taxon>Streptophyta</taxon>
        <taxon>Embryophyta</taxon>
        <taxon>Tracheophyta</taxon>
        <taxon>Spermatophyta</taxon>
        <taxon>Magnoliopsida</taxon>
        <taxon>eudicotyledons</taxon>
        <taxon>Gunneridae</taxon>
        <taxon>Pentapetalae</taxon>
        <taxon>rosids</taxon>
        <taxon>malvids</taxon>
        <taxon>Sapindales</taxon>
        <taxon>Sapindaceae</taxon>
        <taxon>Hippocastanoideae</taxon>
        <taxon>Acereae</taxon>
        <taxon>Dipteronia</taxon>
    </lineage>
</organism>
<accession>A0AAE0E7V1</accession>
<gene>
    <name evidence="1" type="ORF">Dsin_012333</name>
</gene>
<dbReference type="AlphaFoldDB" id="A0AAE0E7V1"/>
<protein>
    <submittedName>
        <fullName evidence="1">Uncharacterized protein</fullName>
    </submittedName>
</protein>
<proteinExistence type="predicted"/>
<sequence length="94" mass="11003">MASDPQSLAKYLKFDFLVGMIICHEILNKVNKISKVLLKKDMNIDDAISLINGVISFFEEYRKRGFDEAMIEAEKLLLKWRLNPNFVRMCSFQK</sequence>
<evidence type="ECO:0000313" key="1">
    <source>
        <dbReference type="EMBL" id="KAK3218363.1"/>
    </source>
</evidence>
<comment type="caution">
    <text evidence="1">The sequence shown here is derived from an EMBL/GenBank/DDBJ whole genome shotgun (WGS) entry which is preliminary data.</text>
</comment>
<name>A0AAE0E7V1_9ROSI</name>
<reference evidence="1" key="1">
    <citation type="journal article" date="2023" name="Plant J.">
        <title>Genome sequences and population genomics provide insights into the demographic history, inbreeding, and mutation load of two 'living fossil' tree species of Dipteronia.</title>
        <authorList>
            <person name="Feng Y."/>
            <person name="Comes H.P."/>
            <person name="Chen J."/>
            <person name="Zhu S."/>
            <person name="Lu R."/>
            <person name="Zhang X."/>
            <person name="Li P."/>
            <person name="Qiu J."/>
            <person name="Olsen K.M."/>
            <person name="Qiu Y."/>
        </authorList>
    </citation>
    <scope>NUCLEOTIDE SEQUENCE</scope>
    <source>
        <strain evidence="1">NBL</strain>
    </source>
</reference>